<feature type="chain" id="PRO_5041394323" evidence="10">
    <location>
        <begin position="23"/>
        <end position="361"/>
    </location>
</feature>
<feature type="transmembrane region" description="Helical" evidence="8">
    <location>
        <begin position="337"/>
        <end position="358"/>
    </location>
</feature>
<protein>
    <submittedName>
        <fullName evidence="11">Uncharacterized protein</fullName>
    </submittedName>
</protein>
<keyword evidence="12" id="KW-1185">Reference proteome</keyword>
<evidence type="ECO:0000313" key="11">
    <source>
        <dbReference type="EMBL" id="KAH9316276.1"/>
    </source>
</evidence>
<feature type="transmembrane region" description="Helical" evidence="8">
    <location>
        <begin position="46"/>
        <end position="68"/>
    </location>
</feature>
<feature type="transmembrane region" description="Helical" evidence="8">
    <location>
        <begin position="270"/>
        <end position="293"/>
    </location>
</feature>
<comment type="similarity">
    <text evidence="2 8">Belongs to the ZIP transporter (TC 2.A.5) family.</text>
</comment>
<feature type="region of interest" description="Disordered" evidence="9">
    <location>
        <begin position="166"/>
        <end position="200"/>
    </location>
</feature>
<evidence type="ECO:0000256" key="6">
    <source>
        <dbReference type="ARBA" id="ARBA00023065"/>
    </source>
</evidence>
<dbReference type="InterPro" id="IPR004698">
    <property type="entry name" value="Zn/Fe_permease_fun/pln"/>
</dbReference>
<keyword evidence="3 8" id="KW-0813">Transport</keyword>
<keyword evidence="4 8" id="KW-0812">Transmembrane</keyword>
<dbReference type="EMBL" id="JAHRHJ020000005">
    <property type="protein sequence ID" value="KAH9316276.1"/>
    <property type="molecule type" value="Genomic_DNA"/>
</dbReference>
<dbReference type="PANTHER" id="PTHR11040:SF35">
    <property type="entry name" value="ZINC TRANSPORTER 5"/>
    <property type="match status" value="1"/>
</dbReference>
<dbReference type="GO" id="GO:0005886">
    <property type="term" value="C:plasma membrane"/>
    <property type="evidence" value="ECO:0007669"/>
    <property type="project" value="TreeGrafter"/>
</dbReference>
<proteinExistence type="inferred from homology"/>
<dbReference type="GO" id="GO:0005385">
    <property type="term" value="F:zinc ion transmembrane transporter activity"/>
    <property type="evidence" value="ECO:0007669"/>
    <property type="project" value="InterPro"/>
</dbReference>
<dbReference type="Pfam" id="PF02535">
    <property type="entry name" value="Zip"/>
    <property type="match status" value="1"/>
</dbReference>
<evidence type="ECO:0000256" key="3">
    <source>
        <dbReference type="ARBA" id="ARBA00022448"/>
    </source>
</evidence>
<keyword evidence="10" id="KW-0732">Signal</keyword>
<gene>
    <name evidence="11" type="ORF">KI387_024903</name>
</gene>
<evidence type="ECO:0000256" key="4">
    <source>
        <dbReference type="ARBA" id="ARBA00022692"/>
    </source>
</evidence>
<dbReference type="OMA" id="HHHGHFN"/>
<evidence type="ECO:0000256" key="7">
    <source>
        <dbReference type="ARBA" id="ARBA00023136"/>
    </source>
</evidence>
<dbReference type="InterPro" id="IPR003689">
    <property type="entry name" value="ZIP"/>
</dbReference>
<organism evidence="11 12">
    <name type="scientific">Taxus chinensis</name>
    <name type="common">Chinese yew</name>
    <name type="synonym">Taxus wallichiana var. chinensis</name>
    <dbReference type="NCBI Taxonomy" id="29808"/>
    <lineage>
        <taxon>Eukaryota</taxon>
        <taxon>Viridiplantae</taxon>
        <taxon>Streptophyta</taxon>
        <taxon>Embryophyta</taxon>
        <taxon>Tracheophyta</taxon>
        <taxon>Spermatophyta</taxon>
        <taxon>Pinopsida</taxon>
        <taxon>Pinidae</taxon>
        <taxon>Conifers II</taxon>
        <taxon>Cupressales</taxon>
        <taxon>Taxaceae</taxon>
        <taxon>Taxus</taxon>
    </lineage>
</organism>
<feature type="transmembrane region" description="Helical" evidence="8">
    <location>
        <begin position="305"/>
        <end position="325"/>
    </location>
</feature>
<comment type="caution">
    <text evidence="8">Lacks conserved residue(s) required for the propagation of feature annotation.</text>
</comment>
<sequence length="361" mass="38797">MAAIWMIAIFIVFFSTIILVAAVEEDQSHGCFKQEICRNKNVALHLKIGAIGSILTASTIGVCLPIVGRRLSVLRPDNDIFFVIKAFAAGVILATGFVHILPDAFKSLDNECLKGNHALKTFPFAGFIAMMAAVCSLIIDVVATGYYERGDHFRKQQKVGMEEISNPEVGNDGEPMEHENHLHTHGHAHGSNTMDQNSGSPQLRQRVISQVLELGIVAHSAIIGISLGASQSACTIRPLVAALSFHQLFEGMGLGGCIVQAGFKDRSTAVMAFFFSATTPLGIAVGIAISSAYHQNSTTALIVEGMFYSASAGILIYMSLVDLLAADFFNSRIQNKVALQLWAYIALLLGVSAMSLLAKWA</sequence>
<feature type="transmembrane region" description="Helical" evidence="8">
    <location>
        <begin position="122"/>
        <end position="147"/>
    </location>
</feature>
<evidence type="ECO:0000256" key="8">
    <source>
        <dbReference type="RuleBase" id="RU362088"/>
    </source>
</evidence>
<feature type="signal peptide" evidence="10">
    <location>
        <begin position="1"/>
        <end position="22"/>
    </location>
</feature>
<dbReference type="Proteomes" id="UP000824469">
    <property type="component" value="Unassembled WGS sequence"/>
</dbReference>
<evidence type="ECO:0000256" key="2">
    <source>
        <dbReference type="ARBA" id="ARBA00006939"/>
    </source>
</evidence>
<evidence type="ECO:0000313" key="12">
    <source>
        <dbReference type="Proteomes" id="UP000824469"/>
    </source>
</evidence>
<comment type="subcellular location">
    <subcellularLocation>
        <location evidence="1 8">Membrane</location>
        <topology evidence="1 8">Multi-pass membrane protein</topology>
    </subcellularLocation>
</comment>
<comment type="caution">
    <text evidence="11">The sequence shown here is derived from an EMBL/GenBank/DDBJ whole genome shotgun (WGS) entry which is preliminary data.</text>
</comment>
<name>A0AA38G4K3_TAXCH</name>
<keyword evidence="6 8" id="KW-0406">Ion transport</keyword>
<keyword evidence="5 8" id="KW-1133">Transmembrane helix</keyword>
<dbReference type="PANTHER" id="PTHR11040">
    <property type="entry name" value="ZINC/IRON TRANSPORTER"/>
    <property type="match status" value="1"/>
</dbReference>
<evidence type="ECO:0000256" key="1">
    <source>
        <dbReference type="ARBA" id="ARBA00004141"/>
    </source>
</evidence>
<dbReference type="AlphaFoldDB" id="A0AA38G4K3"/>
<evidence type="ECO:0000256" key="9">
    <source>
        <dbReference type="SAM" id="MobiDB-lite"/>
    </source>
</evidence>
<dbReference type="NCBIfam" id="TIGR00820">
    <property type="entry name" value="zip"/>
    <property type="match status" value="1"/>
</dbReference>
<feature type="compositionally biased region" description="Polar residues" evidence="9">
    <location>
        <begin position="190"/>
        <end position="200"/>
    </location>
</feature>
<reference evidence="11 12" key="1">
    <citation type="journal article" date="2021" name="Nat. Plants">
        <title>The Taxus genome provides insights into paclitaxel biosynthesis.</title>
        <authorList>
            <person name="Xiong X."/>
            <person name="Gou J."/>
            <person name="Liao Q."/>
            <person name="Li Y."/>
            <person name="Zhou Q."/>
            <person name="Bi G."/>
            <person name="Li C."/>
            <person name="Du R."/>
            <person name="Wang X."/>
            <person name="Sun T."/>
            <person name="Guo L."/>
            <person name="Liang H."/>
            <person name="Lu P."/>
            <person name="Wu Y."/>
            <person name="Zhang Z."/>
            <person name="Ro D.K."/>
            <person name="Shang Y."/>
            <person name="Huang S."/>
            <person name="Yan J."/>
        </authorList>
    </citation>
    <scope>NUCLEOTIDE SEQUENCE [LARGE SCALE GENOMIC DNA]</scope>
    <source>
        <strain evidence="11">Ta-2019</strain>
    </source>
</reference>
<accession>A0AA38G4K3</accession>
<evidence type="ECO:0000256" key="10">
    <source>
        <dbReference type="SAM" id="SignalP"/>
    </source>
</evidence>
<feature type="transmembrane region" description="Helical" evidence="8">
    <location>
        <begin position="80"/>
        <end position="102"/>
    </location>
</feature>
<keyword evidence="7 8" id="KW-0472">Membrane</keyword>
<evidence type="ECO:0000256" key="5">
    <source>
        <dbReference type="ARBA" id="ARBA00022989"/>
    </source>
</evidence>